<evidence type="ECO:0000313" key="2">
    <source>
        <dbReference type="EnsemblMetazoa" id="PHUM360570-PA"/>
    </source>
</evidence>
<dbReference type="Proteomes" id="UP000009046">
    <property type="component" value="Unassembled WGS sequence"/>
</dbReference>
<proteinExistence type="predicted"/>
<name>E0VPJ1_PEDHC</name>
<reference evidence="2" key="3">
    <citation type="submission" date="2020-05" db="UniProtKB">
        <authorList>
            <consortium name="EnsemblMetazoa"/>
        </authorList>
    </citation>
    <scope>IDENTIFICATION</scope>
    <source>
        <strain evidence="2">USDA</strain>
    </source>
</reference>
<protein>
    <submittedName>
        <fullName evidence="1 2">Uncharacterized protein</fullName>
    </submittedName>
</protein>
<gene>
    <name evidence="2" type="primary">8232137</name>
    <name evidence="1" type="ORF">Phum_PHUM360570</name>
</gene>
<organism>
    <name type="scientific">Pediculus humanus subsp. corporis</name>
    <name type="common">Body louse</name>
    <dbReference type="NCBI Taxonomy" id="121224"/>
    <lineage>
        <taxon>Eukaryota</taxon>
        <taxon>Metazoa</taxon>
        <taxon>Ecdysozoa</taxon>
        <taxon>Arthropoda</taxon>
        <taxon>Hexapoda</taxon>
        <taxon>Insecta</taxon>
        <taxon>Pterygota</taxon>
        <taxon>Neoptera</taxon>
        <taxon>Paraneoptera</taxon>
        <taxon>Psocodea</taxon>
        <taxon>Troctomorpha</taxon>
        <taxon>Phthiraptera</taxon>
        <taxon>Anoplura</taxon>
        <taxon>Pediculidae</taxon>
        <taxon>Pediculus</taxon>
    </lineage>
</organism>
<dbReference type="HOGENOM" id="CLU_2402307_0_0_1"/>
<sequence>MGRSILERKKNQKNFLPAVARMVRFWNIPLLTTGALTFDFAQNKTSCKNDFHLLVRTGVVDFQEISNFILKILHRYVSVCFHSLPVVFLPPKE</sequence>
<dbReference type="KEGG" id="phu:Phum_PHUM360570"/>
<keyword evidence="3" id="KW-1185">Reference proteome</keyword>
<reference evidence="1" key="2">
    <citation type="submission" date="2007-04" db="EMBL/GenBank/DDBJ databases">
        <title>The genome of the human body louse.</title>
        <authorList>
            <consortium name="The Human Body Louse Genome Consortium"/>
            <person name="Kirkness E."/>
            <person name="Walenz B."/>
            <person name="Hass B."/>
            <person name="Bruggner R."/>
            <person name="Strausberg R."/>
        </authorList>
    </citation>
    <scope>NUCLEOTIDE SEQUENCE</scope>
    <source>
        <strain evidence="1">USDA</strain>
    </source>
</reference>
<dbReference type="OrthoDB" id="10065302at2759"/>
<dbReference type="AlphaFoldDB" id="E0VPJ1"/>
<reference evidence="1" key="1">
    <citation type="submission" date="2007-04" db="EMBL/GenBank/DDBJ databases">
        <title>Annotation of Pediculus humanus corporis strain USDA.</title>
        <authorList>
            <person name="Kirkness E."/>
            <person name="Hannick L."/>
            <person name="Hass B."/>
            <person name="Bruggner R."/>
            <person name="Lawson D."/>
            <person name="Bidwell S."/>
            <person name="Joardar V."/>
            <person name="Caler E."/>
            <person name="Walenz B."/>
            <person name="Inman J."/>
            <person name="Schobel S."/>
            <person name="Galinsky K."/>
            <person name="Amedeo P."/>
            <person name="Strausberg R."/>
        </authorList>
    </citation>
    <scope>NUCLEOTIDE SEQUENCE</scope>
    <source>
        <strain evidence="1">USDA</strain>
    </source>
</reference>
<dbReference type="GeneID" id="8232137"/>
<dbReference type="EnsemblMetazoa" id="PHUM360570-RA">
    <property type="protein sequence ID" value="PHUM360570-PA"/>
    <property type="gene ID" value="PHUM360570"/>
</dbReference>
<dbReference type="RefSeq" id="XP_002428035.1">
    <property type="nucleotide sequence ID" value="XM_002427990.1"/>
</dbReference>
<dbReference type="VEuPathDB" id="VectorBase:PHUM360570"/>
<dbReference type="EMBL" id="DS235366">
    <property type="protein sequence ID" value="EEB15297.1"/>
    <property type="molecule type" value="Genomic_DNA"/>
</dbReference>
<dbReference type="eggNOG" id="KOG1023">
    <property type="taxonomic scope" value="Eukaryota"/>
</dbReference>
<dbReference type="Gene3D" id="3.40.50.2300">
    <property type="match status" value="1"/>
</dbReference>
<evidence type="ECO:0000313" key="1">
    <source>
        <dbReference type="EMBL" id="EEB15297.1"/>
    </source>
</evidence>
<dbReference type="InParanoid" id="E0VPJ1"/>
<evidence type="ECO:0000313" key="3">
    <source>
        <dbReference type="Proteomes" id="UP000009046"/>
    </source>
</evidence>
<accession>E0VPJ1</accession>
<dbReference type="EMBL" id="AAZO01004192">
    <property type="status" value="NOT_ANNOTATED_CDS"/>
    <property type="molecule type" value="Genomic_DNA"/>
</dbReference>
<dbReference type="CTD" id="8232137"/>